<dbReference type="GO" id="GO:0016020">
    <property type="term" value="C:membrane"/>
    <property type="evidence" value="ECO:0007669"/>
    <property type="project" value="TreeGrafter"/>
</dbReference>
<feature type="transmembrane region" description="Helical" evidence="1">
    <location>
        <begin position="144"/>
        <end position="165"/>
    </location>
</feature>
<keyword evidence="4" id="KW-1185">Reference proteome</keyword>
<evidence type="ECO:0000259" key="2">
    <source>
        <dbReference type="Pfam" id="PF01757"/>
    </source>
</evidence>
<comment type="caution">
    <text evidence="3">The sequence shown here is derived from an EMBL/GenBank/DDBJ whole genome shotgun (WGS) entry which is preliminary data.</text>
</comment>
<dbReference type="EMBL" id="VLKM01000004">
    <property type="protein sequence ID" value="TWH95543.1"/>
    <property type="molecule type" value="Genomic_DNA"/>
</dbReference>
<organism evidence="3 4">
    <name type="scientific">Flavobacterium cheniae</name>
    <dbReference type="NCBI Taxonomy" id="295428"/>
    <lineage>
        <taxon>Bacteria</taxon>
        <taxon>Pseudomonadati</taxon>
        <taxon>Bacteroidota</taxon>
        <taxon>Flavobacteriia</taxon>
        <taxon>Flavobacteriales</taxon>
        <taxon>Flavobacteriaceae</taxon>
        <taxon>Flavobacterium</taxon>
    </lineage>
</organism>
<feature type="transmembrane region" description="Helical" evidence="1">
    <location>
        <begin position="323"/>
        <end position="343"/>
    </location>
</feature>
<feature type="transmembrane region" description="Helical" evidence="1">
    <location>
        <begin position="198"/>
        <end position="216"/>
    </location>
</feature>
<reference evidence="3 4" key="1">
    <citation type="journal article" date="2015" name="Stand. Genomic Sci.">
        <title>Genomic Encyclopedia of Bacterial and Archaeal Type Strains, Phase III: the genomes of soil and plant-associated and newly described type strains.</title>
        <authorList>
            <person name="Whitman W.B."/>
            <person name="Woyke T."/>
            <person name="Klenk H.P."/>
            <person name="Zhou Y."/>
            <person name="Lilburn T.G."/>
            <person name="Beck B.J."/>
            <person name="De Vos P."/>
            <person name="Vandamme P."/>
            <person name="Eisen J.A."/>
            <person name="Garrity G."/>
            <person name="Hugenholtz P."/>
            <person name="Kyrpides N.C."/>
        </authorList>
    </citation>
    <scope>NUCLEOTIDE SEQUENCE [LARGE SCALE GENOMIC DNA]</scope>
    <source>
        <strain evidence="3 4">CGMCC 1.6844</strain>
    </source>
</reference>
<feature type="transmembrane region" description="Helical" evidence="1">
    <location>
        <begin position="12"/>
        <end position="29"/>
    </location>
</feature>
<accession>A0A562KJY5</accession>
<evidence type="ECO:0000313" key="4">
    <source>
        <dbReference type="Proteomes" id="UP000315312"/>
    </source>
</evidence>
<keyword evidence="1" id="KW-0472">Membrane</keyword>
<keyword evidence="1" id="KW-0812">Transmembrane</keyword>
<dbReference type="RefSeq" id="WP_133607437.1">
    <property type="nucleotide sequence ID" value="NZ_SNZC01000001.1"/>
</dbReference>
<name>A0A562KJY5_9FLAO</name>
<sequence length="355" mass="41821">MDSSKKHFHTLDALRFFSFLIVFFHHIPVPENSWFSVFSKSGDVGVSFFFVLSGFLISYILIFEKKANKTINLKNFLAKRILKIWPLFYAMLLFAFLTPFILKQLQLSFSNEGYEPNWLLSVLFLENYNMMLTNNFPNVSPLRVMWSLCIEEHFYIIWGFLFSIIPLNKIKYLIIISIVLASVCRLFYSYFNLPFLDVFTNIDYFAFGAIPAYILSFKKEQLITIEKLSYSFKIGICLLTIVAIFGLSNLNFEWLKFEKPIIYGILFATILSFVITEQNSLKIKDTLWISKLGIYTYGLYLYHTIIINLFIKLNKTLELNWFLISVISFTLTVLVSFLSYHLFEKQFLKLKTYFN</sequence>
<protein>
    <submittedName>
        <fullName evidence="3">Peptidoglycan/LPS O-acetylase OafA/YrhL</fullName>
    </submittedName>
</protein>
<dbReference type="InterPro" id="IPR050879">
    <property type="entry name" value="Acyltransferase_3"/>
</dbReference>
<feature type="transmembrane region" description="Helical" evidence="1">
    <location>
        <begin position="288"/>
        <end position="311"/>
    </location>
</feature>
<keyword evidence="1" id="KW-1133">Transmembrane helix</keyword>
<dbReference type="Proteomes" id="UP000315312">
    <property type="component" value="Unassembled WGS sequence"/>
</dbReference>
<dbReference type="GO" id="GO:0009103">
    <property type="term" value="P:lipopolysaccharide biosynthetic process"/>
    <property type="evidence" value="ECO:0007669"/>
    <property type="project" value="TreeGrafter"/>
</dbReference>
<dbReference type="AlphaFoldDB" id="A0A562KJY5"/>
<feature type="transmembrane region" description="Helical" evidence="1">
    <location>
        <begin position="84"/>
        <end position="102"/>
    </location>
</feature>
<evidence type="ECO:0000256" key="1">
    <source>
        <dbReference type="SAM" id="Phobius"/>
    </source>
</evidence>
<dbReference type="GO" id="GO:0016747">
    <property type="term" value="F:acyltransferase activity, transferring groups other than amino-acyl groups"/>
    <property type="evidence" value="ECO:0007669"/>
    <property type="project" value="InterPro"/>
</dbReference>
<feature type="transmembrane region" description="Helical" evidence="1">
    <location>
        <begin position="228"/>
        <end position="248"/>
    </location>
</feature>
<feature type="transmembrane region" description="Helical" evidence="1">
    <location>
        <begin position="172"/>
        <end position="192"/>
    </location>
</feature>
<dbReference type="PANTHER" id="PTHR23028:SF53">
    <property type="entry name" value="ACYL_TRANSF_3 DOMAIN-CONTAINING PROTEIN"/>
    <property type="match status" value="1"/>
</dbReference>
<dbReference type="PANTHER" id="PTHR23028">
    <property type="entry name" value="ACETYLTRANSFERASE"/>
    <property type="match status" value="1"/>
</dbReference>
<dbReference type="OrthoDB" id="290051at2"/>
<evidence type="ECO:0000313" key="3">
    <source>
        <dbReference type="EMBL" id="TWH95543.1"/>
    </source>
</evidence>
<gene>
    <name evidence="3" type="ORF">IP97_01221</name>
</gene>
<proteinExistence type="predicted"/>
<feature type="domain" description="Acyltransferase 3" evidence="2">
    <location>
        <begin position="9"/>
        <end position="340"/>
    </location>
</feature>
<dbReference type="Pfam" id="PF01757">
    <property type="entry name" value="Acyl_transf_3"/>
    <property type="match status" value="1"/>
</dbReference>
<feature type="transmembrane region" description="Helical" evidence="1">
    <location>
        <begin position="260"/>
        <end position="276"/>
    </location>
</feature>
<feature type="transmembrane region" description="Helical" evidence="1">
    <location>
        <begin position="44"/>
        <end position="63"/>
    </location>
</feature>
<dbReference type="InterPro" id="IPR002656">
    <property type="entry name" value="Acyl_transf_3_dom"/>
</dbReference>